<dbReference type="GO" id="GO:0009986">
    <property type="term" value="C:cell surface"/>
    <property type="evidence" value="ECO:0000318"/>
    <property type="project" value="GO_Central"/>
</dbReference>
<evidence type="ECO:0000256" key="6">
    <source>
        <dbReference type="ARBA" id="ARBA00022692"/>
    </source>
</evidence>
<dbReference type="InterPro" id="IPR036349">
    <property type="entry name" value="Integrin_bsu_tail_dom_sf"/>
</dbReference>
<dbReference type="EnsemblMetazoa" id="HelroT139427">
    <property type="protein sequence ID" value="HelroP139427"/>
    <property type="gene ID" value="HelroG139427"/>
</dbReference>
<dbReference type="Proteomes" id="UP000015101">
    <property type="component" value="Unassembled WGS sequence"/>
</dbReference>
<evidence type="ECO:0000256" key="10">
    <source>
        <dbReference type="ARBA" id="ARBA00022989"/>
    </source>
</evidence>
<feature type="disulfide bond" evidence="15">
    <location>
        <begin position="493"/>
        <end position="498"/>
    </location>
</feature>
<feature type="disulfide bond" evidence="15">
    <location>
        <begin position="606"/>
        <end position="615"/>
    </location>
</feature>
<evidence type="ECO:0000256" key="7">
    <source>
        <dbReference type="ARBA" id="ARBA00022729"/>
    </source>
</evidence>
<dbReference type="GO" id="GO:0033627">
    <property type="term" value="P:cell adhesion mediated by integrin"/>
    <property type="evidence" value="ECO:0000318"/>
    <property type="project" value="GO_Central"/>
</dbReference>
<keyword evidence="12 17" id="KW-0472">Membrane</keyword>
<dbReference type="Gene3D" id="1.20.5.100">
    <property type="entry name" value="Cytochrome c1, transmembrane anchor, C-terminal"/>
    <property type="match status" value="1"/>
</dbReference>
<feature type="disulfide bond" evidence="15">
    <location>
        <begin position="633"/>
        <end position="664"/>
    </location>
</feature>
<evidence type="ECO:0000313" key="21">
    <source>
        <dbReference type="EMBL" id="ESO10276.1"/>
    </source>
</evidence>
<evidence type="ECO:0000256" key="4">
    <source>
        <dbReference type="ARBA" id="ARBA00022536"/>
    </source>
</evidence>
<evidence type="ECO:0000259" key="18">
    <source>
        <dbReference type="SMART" id="SM00187"/>
    </source>
</evidence>
<dbReference type="InterPro" id="IPR032695">
    <property type="entry name" value="Integrin_dom_sf"/>
</dbReference>
<feature type="disulfide bond" evidence="15">
    <location>
        <begin position="453"/>
        <end position="462"/>
    </location>
</feature>
<keyword evidence="23" id="KW-1185">Reference proteome</keyword>
<feature type="disulfide bond" evidence="15">
    <location>
        <begin position="540"/>
        <end position="545"/>
    </location>
</feature>
<protein>
    <recommendedName>
        <fullName evidence="16">Integrin beta</fullName>
    </recommendedName>
</protein>
<feature type="transmembrane region" description="Helical" evidence="17">
    <location>
        <begin position="694"/>
        <end position="716"/>
    </location>
</feature>
<feature type="disulfide bond" evidence="15">
    <location>
        <begin position="17"/>
        <end position="28"/>
    </location>
</feature>
<keyword evidence="11 16" id="KW-0401">Integrin</keyword>
<feature type="domain" description="Integrin beta subunit tail" evidence="20">
    <location>
        <begin position="606"/>
        <end position="693"/>
    </location>
</feature>
<evidence type="ECO:0000259" key="19">
    <source>
        <dbReference type="SMART" id="SM01241"/>
    </source>
</evidence>
<dbReference type="SMART" id="SM00187">
    <property type="entry name" value="INB"/>
    <property type="match status" value="1"/>
</dbReference>
<feature type="disulfide bond" evidence="15">
    <location>
        <begin position="558"/>
        <end position="565"/>
    </location>
</feature>
<feature type="disulfide bond" evidence="15">
    <location>
        <begin position="448"/>
        <end position="487"/>
    </location>
</feature>
<dbReference type="GO" id="GO:0007160">
    <property type="term" value="P:cell-matrix adhesion"/>
    <property type="evidence" value="ECO:0000318"/>
    <property type="project" value="GO_Central"/>
</dbReference>
<dbReference type="Gene3D" id="3.40.50.410">
    <property type="entry name" value="von Willebrand factor, type A domain"/>
    <property type="match status" value="1"/>
</dbReference>
<dbReference type="KEGG" id="hro:HELRODRAFT_139427"/>
<feature type="disulfide bond" evidence="15">
    <location>
        <begin position="599"/>
        <end position="602"/>
    </location>
</feature>
<keyword evidence="14" id="KW-0325">Glycoprotein</keyword>
<dbReference type="InParanoid" id="T1EIY7"/>
<keyword evidence="10 17" id="KW-1133">Transmembrane helix</keyword>
<evidence type="ECO:0000256" key="5">
    <source>
        <dbReference type="ARBA" id="ARBA00022553"/>
    </source>
</evidence>
<feature type="disulfide bond" evidence="15">
    <location>
        <begin position="579"/>
        <end position="584"/>
    </location>
</feature>
<feature type="domain" description="Integrin beta subunit VWA" evidence="18">
    <location>
        <begin position="3"/>
        <end position="425"/>
    </location>
</feature>
<feature type="disulfide bond" evidence="15">
    <location>
        <begin position="586"/>
        <end position="596"/>
    </location>
</feature>
<feature type="disulfide bond" evidence="15">
    <location>
        <begin position="542"/>
        <end position="573"/>
    </location>
</feature>
<feature type="disulfide bond" evidence="15">
    <location>
        <begin position="612"/>
        <end position="688"/>
    </location>
</feature>
<feature type="disulfide bond" evidence="15">
    <location>
        <begin position="581"/>
        <end position="629"/>
    </location>
</feature>
<evidence type="ECO:0000313" key="23">
    <source>
        <dbReference type="Proteomes" id="UP000015101"/>
    </source>
</evidence>
<dbReference type="GO" id="GO:0005178">
    <property type="term" value="F:integrin binding"/>
    <property type="evidence" value="ECO:0000318"/>
    <property type="project" value="GO_Central"/>
</dbReference>
<dbReference type="InterPro" id="IPR015812">
    <property type="entry name" value="Integrin_bsu"/>
</dbReference>
<evidence type="ECO:0000256" key="16">
    <source>
        <dbReference type="RuleBase" id="RU000633"/>
    </source>
</evidence>
<dbReference type="PANTHER" id="PTHR10082">
    <property type="entry name" value="INTEGRIN BETA SUBUNIT"/>
    <property type="match status" value="1"/>
</dbReference>
<keyword evidence="7" id="KW-0732">Signal</keyword>
<dbReference type="GO" id="GO:0005925">
    <property type="term" value="C:focal adhesion"/>
    <property type="evidence" value="ECO:0000318"/>
    <property type="project" value="GO_Central"/>
</dbReference>
<feature type="disulfide bond" evidence="15">
    <location>
        <begin position="164"/>
        <end position="170"/>
    </location>
</feature>
<evidence type="ECO:0000259" key="20">
    <source>
        <dbReference type="SMART" id="SM01242"/>
    </source>
</evidence>
<keyword evidence="13 15" id="KW-1015">Disulfide bond</keyword>
<dbReference type="SUPFAM" id="SSF57196">
    <property type="entry name" value="EGF/Laminin"/>
    <property type="match status" value="2"/>
</dbReference>
<name>T1EIY7_HELRO</name>
<feature type="disulfide bond" evidence="15">
    <location>
        <begin position="495"/>
        <end position="532"/>
    </location>
</feature>
<gene>
    <name evidence="22" type="primary">20196537</name>
    <name evidence="21" type="ORF">HELRODRAFT_139427</name>
</gene>
<dbReference type="PROSITE" id="PS00243">
    <property type="entry name" value="I_EGF_1"/>
    <property type="match status" value="2"/>
</dbReference>
<feature type="disulfide bond" evidence="15">
    <location>
        <begin position="7"/>
        <end position="39"/>
    </location>
</feature>
<evidence type="ECO:0000256" key="15">
    <source>
        <dbReference type="PIRSR" id="PIRSR002512-1"/>
    </source>
</evidence>
<proteinExistence type="inferred from homology"/>
<feature type="disulfide bond" evidence="15">
    <location>
        <begin position="519"/>
        <end position="524"/>
    </location>
</feature>
<dbReference type="PROSITE" id="PS52047">
    <property type="entry name" value="I_EGF_2"/>
    <property type="match status" value="1"/>
</dbReference>
<dbReference type="SUPFAM" id="SSF53300">
    <property type="entry name" value="vWA-like"/>
    <property type="match status" value="1"/>
</dbReference>
<keyword evidence="9 16" id="KW-0130">Cell adhesion</keyword>
<keyword evidence="8" id="KW-0677">Repeat</keyword>
<dbReference type="SUPFAM" id="SSF69687">
    <property type="entry name" value="Integrin beta tail domain"/>
    <property type="match status" value="1"/>
</dbReference>
<dbReference type="PIRSF" id="PIRSF002512">
    <property type="entry name" value="Integrin_B"/>
    <property type="match status" value="1"/>
</dbReference>
<dbReference type="InterPro" id="IPR012896">
    <property type="entry name" value="Integrin_bsu_tail"/>
</dbReference>
<feature type="disulfide bond" evidence="15">
    <location>
        <begin position="500"/>
        <end position="517"/>
    </location>
</feature>
<evidence type="ECO:0000256" key="2">
    <source>
        <dbReference type="ARBA" id="ARBA00007449"/>
    </source>
</evidence>
<accession>T1EIY7</accession>
<dbReference type="AlphaFoldDB" id="T1EIY7"/>
<evidence type="ECO:0000256" key="12">
    <source>
        <dbReference type="ARBA" id="ARBA00023136"/>
    </source>
</evidence>
<dbReference type="PANTHER" id="PTHR10082:SF60">
    <property type="entry name" value="INTEGRIN BETA-PS"/>
    <property type="match status" value="1"/>
</dbReference>
<dbReference type="InterPro" id="IPR036465">
    <property type="entry name" value="vWFA_dom_sf"/>
</dbReference>
<dbReference type="GeneID" id="20196537"/>
<dbReference type="HOGENOM" id="CLU_011772_2_1_1"/>
<dbReference type="SUPFAM" id="SSF69179">
    <property type="entry name" value="Integrin domains"/>
    <property type="match status" value="1"/>
</dbReference>
<evidence type="ECO:0000256" key="9">
    <source>
        <dbReference type="ARBA" id="ARBA00022889"/>
    </source>
</evidence>
<dbReference type="GO" id="GO:0098609">
    <property type="term" value="P:cell-cell adhesion"/>
    <property type="evidence" value="ECO:0000318"/>
    <property type="project" value="GO_Central"/>
</dbReference>
<dbReference type="FunFam" id="2.10.25.10:FF:000036">
    <property type="entry name" value="Integrin beta"/>
    <property type="match status" value="1"/>
</dbReference>
<dbReference type="RefSeq" id="XP_009011632.1">
    <property type="nucleotide sequence ID" value="XM_009013384.1"/>
</dbReference>
<dbReference type="EMBL" id="AMQM01008990">
    <property type="status" value="NOT_ANNOTATED_CDS"/>
    <property type="molecule type" value="Genomic_DNA"/>
</dbReference>
<dbReference type="PRINTS" id="PR01186">
    <property type="entry name" value="INTEGRINB"/>
</dbReference>
<dbReference type="eggNOG" id="KOG1226">
    <property type="taxonomic scope" value="Eukaryota"/>
</dbReference>
<dbReference type="InterPro" id="IPR057073">
    <property type="entry name" value="EGF_integrin_2"/>
</dbReference>
<keyword evidence="5" id="KW-0597">Phosphoprotein</keyword>
<feature type="disulfide bond" evidence="15">
    <location>
        <begin position="362"/>
        <end position="373"/>
    </location>
</feature>
<dbReference type="SMART" id="SM01242">
    <property type="entry name" value="Integrin_B_tail"/>
    <property type="match status" value="1"/>
</dbReference>
<keyword evidence="3" id="KW-1003">Cell membrane</keyword>
<dbReference type="FunCoup" id="T1EIY7">
    <property type="interactions" value="246"/>
</dbReference>
<evidence type="ECO:0000256" key="17">
    <source>
        <dbReference type="SAM" id="Phobius"/>
    </source>
</evidence>
<dbReference type="CTD" id="20196537"/>
<feature type="disulfide bond" evidence="15">
    <location>
        <begin position="547"/>
        <end position="556"/>
    </location>
</feature>
<dbReference type="EMBL" id="KB095901">
    <property type="protein sequence ID" value="ESO10276.1"/>
    <property type="molecule type" value="Genomic_DNA"/>
</dbReference>
<dbReference type="OrthoDB" id="410592at2759"/>
<dbReference type="STRING" id="6412.T1EIY7"/>
<reference evidence="21 23" key="2">
    <citation type="journal article" date="2013" name="Nature">
        <title>Insights into bilaterian evolution from three spiralian genomes.</title>
        <authorList>
            <person name="Simakov O."/>
            <person name="Marletaz F."/>
            <person name="Cho S.J."/>
            <person name="Edsinger-Gonzales E."/>
            <person name="Havlak P."/>
            <person name="Hellsten U."/>
            <person name="Kuo D.H."/>
            <person name="Larsson T."/>
            <person name="Lv J."/>
            <person name="Arendt D."/>
            <person name="Savage R."/>
            <person name="Osoegawa K."/>
            <person name="de Jong P."/>
            <person name="Grimwood J."/>
            <person name="Chapman J.A."/>
            <person name="Shapiro H."/>
            <person name="Aerts A."/>
            <person name="Otillar R.P."/>
            <person name="Terry A.Y."/>
            <person name="Boore J.L."/>
            <person name="Grigoriev I.V."/>
            <person name="Lindberg D.R."/>
            <person name="Seaver E.C."/>
            <person name="Weisblat D.A."/>
            <person name="Putnam N.H."/>
            <person name="Rokhsar D.S."/>
        </authorList>
    </citation>
    <scope>NUCLEOTIDE SEQUENCE</scope>
</reference>
<comment type="subcellular location">
    <subcellularLocation>
        <location evidence="1 16">Cell membrane</location>
        <topology evidence="1 16">Single-pass type I membrane protein</topology>
    </subcellularLocation>
</comment>
<dbReference type="Gene3D" id="2.10.25.10">
    <property type="entry name" value="Laminin"/>
    <property type="match status" value="4"/>
</dbReference>
<reference evidence="23" key="1">
    <citation type="submission" date="2012-12" db="EMBL/GenBank/DDBJ databases">
        <authorList>
            <person name="Hellsten U."/>
            <person name="Grimwood J."/>
            <person name="Chapman J.A."/>
            <person name="Shapiro H."/>
            <person name="Aerts A."/>
            <person name="Otillar R.P."/>
            <person name="Terry A.Y."/>
            <person name="Boore J.L."/>
            <person name="Simakov O."/>
            <person name="Marletaz F."/>
            <person name="Cho S.-J."/>
            <person name="Edsinger-Gonzales E."/>
            <person name="Havlak P."/>
            <person name="Kuo D.-H."/>
            <person name="Larsson T."/>
            <person name="Lv J."/>
            <person name="Arendt D."/>
            <person name="Savage R."/>
            <person name="Osoegawa K."/>
            <person name="de Jong P."/>
            <person name="Lindberg D.R."/>
            <person name="Seaver E.C."/>
            <person name="Weisblat D.A."/>
            <person name="Putnam N.H."/>
            <person name="Grigoriev I.V."/>
            <person name="Rokhsar D.S."/>
        </authorList>
    </citation>
    <scope>NUCLEOTIDE SEQUENCE</scope>
</reference>
<dbReference type="Pfam" id="PF23105">
    <property type="entry name" value="EGF_integrin"/>
    <property type="match status" value="1"/>
</dbReference>
<dbReference type="GO" id="GO:0016477">
    <property type="term" value="P:cell migration"/>
    <property type="evidence" value="ECO:0000318"/>
    <property type="project" value="GO_Central"/>
</dbReference>
<organism evidence="22 23">
    <name type="scientific">Helobdella robusta</name>
    <name type="common">Californian leech</name>
    <dbReference type="NCBI Taxonomy" id="6412"/>
    <lineage>
        <taxon>Eukaryota</taxon>
        <taxon>Metazoa</taxon>
        <taxon>Spiralia</taxon>
        <taxon>Lophotrochozoa</taxon>
        <taxon>Annelida</taxon>
        <taxon>Clitellata</taxon>
        <taxon>Hirudinea</taxon>
        <taxon>Rhynchobdellida</taxon>
        <taxon>Glossiphoniidae</taxon>
        <taxon>Helobdella</taxon>
    </lineage>
</organism>
<dbReference type="FunFam" id="1.20.5.100:FF:000002">
    <property type="entry name" value="Integrin beta"/>
    <property type="match status" value="1"/>
</dbReference>
<feature type="disulfide bond" evidence="15">
    <location>
        <begin position="218"/>
        <end position="259"/>
    </location>
</feature>
<keyword evidence="6 16" id="KW-0812">Transmembrane</keyword>
<dbReference type="InterPro" id="IPR057243">
    <property type="entry name" value="Integrin_I-EGF_CS"/>
</dbReference>
<sequence>QKTCGECMAAGSPCGWCSQLNYEFLERCDLKDNLLRNKCDPSQIMTVQSSIYLNENKPPMDSDSVKNAIQLSPQKVTIKLRPNDPFTFNVHFRQAENYPVDLYFLMDLSQSMADDKVKLASLGDALATEMNKITKDFKLGFGSFVDKKTMPYVSTVPAKLENPCDEMQDCAAPYGFRNDLPLDIDTSRFKAKVNEVKVSGNLDAPEGGFDAIMQAIVCQKEIGWRNQSRKMLLFSTDASFHYAGDGKLGGIVTPNDGQCHLNAQNEYSESLNQDYPSISQLAQKISEKKVTVIFAVTSTQARNYYFYKTLSEFIEGATVGALAEDSSNIVSLVRDNYNKISSSVELKTKGEEDTQVIIKSKCFGSVLCDTAKCDDIRIGSNVTFDVTLMVTSCPKDKSKWKRTFSIYSVGFSEEVVVDVELMCSCNCEGPDQEVQRSEECSREGTLSCGTCLCNKGFYGKNCECSSDEMGTDDNLCKKSGTSTSKICSGHGQCICGKCECNPINPSDPSKKYSGSYCDCNNYNCDYEDGKLCGGPERGVCVCGSCKCNEGFQGASCGCATSKKECIASDGSECNNKGYCDCGRCRCTDVTYKGKTCEECPTCPTACDEKRGCVLCRAFKVYSKLNEEECSKQCDHVAVVQEIDKIDETVGQWRYCKFRDDSDGCDVQFKWNADNNEIKVAKSKGDVICPTPVNLLWIILPVIIGILVIGLLLLLIWKLLVTLHDRREYARFEKERENAKWEMGENPIYKQATSTYKNPTY</sequence>
<dbReference type="GO" id="GO:0007229">
    <property type="term" value="P:integrin-mediated signaling pathway"/>
    <property type="evidence" value="ECO:0000318"/>
    <property type="project" value="GO_Central"/>
</dbReference>
<dbReference type="InterPro" id="IPR002369">
    <property type="entry name" value="Integrin_bsu_VWA"/>
</dbReference>
<dbReference type="FunFam" id="3.40.50.410:FF:000002">
    <property type="entry name" value="Integrin beta"/>
    <property type="match status" value="1"/>
</dbReference>
<dbReference type="Pfam" id="PF08725">
    <property type="entry name" value="Integrin_b_cyt"/>
    <property type="match status" value="1"/>
</dbReference>
<dbReference type="InterPro" id="IPR014836">
    <property type="entry name" value="Integrin_bsu_cyt_dom"/>
</dbReference>
<evidence type="ECO:0000256" key="14">
    <source>
        <dbReference type="ARBA" id="ARBA00023180"/>
    </source>
</evidence>
<feature type="disulfide bond" evidence="15">
    <location>
        <begin position="4"/>
        <end position="14"/>
    </location>
</feature>
<dbReference type="OMA" id="NCVCGAC"/>
<evidence type="ECO:0000256" key="3">
    <source>
        <dbReference type="ARBA" id="ARBA00022475"/>
    </source>
</evidence>
<dbReference type="SMART" id="SM01241">
    <property type="entry name" value="Integrin_b_cyt"/>
    <property type="match status" value="1"/>
</dbReference>
<dbReference type="Gene3D" id="3.30.1680.10">
    <property type="entry name" value="ligand-binding face of the semaphorins, domain 2"/>
    <property type="match status" value="1"/>
</dbReference>
<comment type="similarity">
    <text evidence="2 16">Belongs to the integrin beta chain family.</text>
</comment>
<reference evidence="22" key="3">
    <citation type="submission" date="2015-06" db="UniProtKB">
        <authorList>
            <consortium name="EnsemblMetazoa"/>
        </authorList>
    </citation>
    <scope>IDENTIFICATION</scope>
</reference>
<evidence type="ECO:0000256" key="1">
    <source>
        <dbReference type="ARBA" id="ARBA00004251"/>
    </source>
</evidence>
<dbReference type="SUPFAM" id="SSF103575">
    <property type="entry name" value="Plexin repeat"/>
    <property type="match status" value="1"/>
</dbReference>
<dbReference type="Pfam" id="PF00362">
    <property type="entry name" value="Integrin_beta"/>
    <property type="match status" value="1"/>
</dbReference>
<feature type="disulfide bond" evidence="15">
    <location>
        <begin position="423"/>
        <end position="427"/>
    </location>
</feature>
<evidence type="ECO:0000313" key="22">
    <source>
        <dbReference type="EnsemblMetazoa" id="HelroP139427"/>
    </source>
</evidence>
<evidence type="ECO:0000256" key="11">
    <source>
        <dbReference type="ARBA" id="ARBA00023037"/>
    </source>
</evidence>
<evidence type="ECO:0000256" key="13">
    <source>
        <dbReference type="ARBA" id="ARBA00023157"/>
    </source>
</evidence>
<dbReference type="Gene3D" id="2.60.40.1510">
    <property type="entry name" value="ntegrin, alpha v. Chain A, domain 3"/>
    <property type="match status" value="1"/>
</dbReference>
<evidence type="ECO:0000256" key="8">
    <source>
        <dbReference type="ARBA" id="ARBA00022737"/>
    </source>
</evidence>
<dbReference type="GO" id="GO:0008305">
    <property type="term" value="C:integrin complex"/>
    <property type="evidence" value="ECO:0000318"/>
    <property type="project" value="GO_Central"/>
</dbReference>
<keyword evidence="4" id="KW-0245">EGF-like domain</keyword>
<feature type="domain" description="Integrin beta subunit cytoplasmic" evidence="19">
    <location>
        <begin position="717"/>
        <end position="760"/>
    </location>
</feature>